<proteinExistence type="predicted"/>
<name>A0AAP9KX76_LACPA</name>
<evidence type="ECO:0000313" key="2">
    <source>
        <dbReference type="Proteomes" id="UP000423274"/>
    </source>
</evidence>
<protein>
    <submittedName>
        <fullName evidence="1">Uncharacterized protein</fullName>
    </submittedName>
</protein>
<evidence type="ECO:0000313" key="1">
    <source>
        <dbReference type="EMBL" id="QGV19725.1"/>
    </source>
</evidence>
<organism evidence="1 2">
    <name type="scientific">Lacticaseibacillus paracasei subsp. paracasei</name>
    <dbReference type="NCBI Taxonomy" id="47714"/>
    <lineage>
        <taxon>Bacteria</taxon>
        <taxon>Bacillati</taxon>
        <taxon>Bacillota</taxon>
        <taxon>Bacilli</taxon>
        <taxon>Lactobacillales</taxon>
        <taxon>Lactobacillaceae</taxon>
        <taxon>Lacticaseibacillus</taxon>
    </lineage>
</organism>
<accession>A0AAP9KX76</accession>
<dbReference type="Proteomes" id="UP000423274">
    <property type="component" value="Plasmid pLCAKO.2"/>
</dbReference>
<dbReference type="AlphaFoldDB" id="A0AAP9KX76"/>
<dbReference type="EMBL" id="CP022956">
    <property type="protein sequence ID" value="QGV19725.1"/>
    <property type="molecule type" value="Genomic_DNA"/>
</dbReference>
<reference evidence="1 2" key="1">
    <citation type="submission" date="2017-08" db="EMBL/GenBank/DDBJ databases">
        <title>Genome sequence, comparative genomics and functional analysis of the highly adhesive Lactobacillus parcasei Kobulty strain.</title>
        <authorList>
            <person name="Koryszewska-Baginska A."/>
            <person name="Grynberg M."/>
            <person name="Aleksandrzak-Piekarczyk T."/>
        </authorList>
    </citation>
    <scope>NUCLEOTIDE SEQUENCE [LARGE SCALE GENOMIC DNA]</scope>
    <source>
        <strain evidence="1 2">IBB3423</strain>
        <plasmid evidence="2">plcako.2</plasmid>
    </source>
</reference>
<gene>
    <name evidence="1" type="ORF">LCAKO_2p15</name>
</gene>
<geneLocation type="plasmid" evidence="2">
    <name>plcako.2</name>
</geneLocation>
<keyword evidence="1" id="KW-0614">Plasmid</keyword>
<sequence>MVMPPIYADEMQVLGSELPVIDNLADYPTVSLQPTSTKMRRVAWQQVADNQYRALYALEPIIKPVPGAEENVTWEEDGEDGED</sequence>